<feature type="compositionally biased region" description="Basic and acidic residues" evidence="7">
    <location>
        <begin position="128"/>
        <end position="154"/>
    </location>
</feature>
<dbReference type="OrthoDB" id="3169036at2759"/>
<dbReference type="PANTHER" id="PTHR21713">
    <property type="entry name" value="NASCENT POLYPEPTIDE ASSOCIATED COMPLEX ALPHA SUBUNIT-RELATED"/>
    <property type="match status" value="1"/>
</dbReference>
<evidence type="ECO:0000256" key="7">
    <source>
        <dbReference type="SAM" id="MobiDB-lite"/>
    </source>
</evidence>
<evidence type="ECO:0000256" key="4">
    <source>
        <dbReference type="ARBA" id="ARBA00014437"/>
    </source>
</evidence>
<dbReference type="CDD" id="cd22054">
    <property type="entry name" value="NAC_NACA"/>
    <property type="match status" value="1"/>
</dbReference>
<dbReference type="AlphaFoldDB" id="A0A9P4GSS6"/>
<evidence type="ECO:0000256" key="6">
    <source>
        <dbReference type="ARBA" id="ARBA00030300"/>
    </source>
</evidence>
<proteinExistence type="inferred from homology"/>
<protein>
    <recommendedName>
        <fullName evidence="4">Nascent polypeptide-associated complex subunit alpha</fullName>
    </recommendedName>
    <alternativeName>
        <fullName evidence="6">Alpha-NAC</fullName>
    </alternativeName>
</protein>
<feature type="compositionally biased region" description="Basic and acidic residues" evidence="7">
    <location>
        <begin position="1"/>
        <end position="19"/>
    </location>
</feature>
<dbReference type="Gene3D" id="1.10.8.10">
    <property type="entry name" value="DNA helicase RuvA subunit, C-terminal domain"/>
    <property type="match status" value="1"/>
</dbReference>
<dbReference type="GO" id="GO:0005634">
    <property type="term" value="C:nucleus"/>
    <property type="evidence" value="ECO:0007669"/>
    <property type="project" value="UniProtKB-SubCell"/>
</dbReference>
<name>A0A9P4GSS6_9PLEO</name>
<dbReference type="Gene3D" id="2.20.70.30">
    <property type="entry name" value="Nascent polypeptide-associated complex domain"/>
    <property type="match status" value="1"/>
</dbReference>
<dbReference type="RefSeq" id="XP_040794441.1">
    <property type="nucleotide sequence ID" value="XM_040935862.1"/>
</dbReference>
<keyword evidence="5" id="KW-0813">Transport</keyword>
<evidence type="ECO:0000256" key="2">
    <source>
        <dbReference type="ARBA" id="ARBA00004496"/>
    </source>
</evidence>
<feature type="region of interest" description="Disordered" evidence="7">
    <location>
        <begin position="112"/>
        <end position="180"/>
    </location>
</feature>
<comment type="similarity">
    <text evidence="3">Belongs to the NAC-alpha family.</text>
</comment>
<keyword evidence="10" id="KW-1185">Reference proteome</keyword>
<evidence type="ECO:0000259" key="8">
    <source>
        <dbReference type="PROSITE" id="PS51151"/>
    </source>
</evidence>
<accession>A0A9P4GSS6</accession>
<evidence type="ECO:0000313" key="10">
    <source>
        <dbReference type="Proteomes" id="UP000800039"/>
    </source>
</evidence>
<dbReference type="InterPro" id="IPR044034">
    <property type="entry name" value="NAC-like_UBA"/>
</dbReference>
<dbReference type="Proteomes" id="UP000800039">
    <property type="component" value="Unassembled WGS sequence"/>
</dbReference>
<evidence type="ECO:0000256" key="5">
    <source>
        <dbReference type="ARBA" id="ARBA00022927"/>
    </source>
</evidence>
<dbReference type="GO" id="GO:0005854">
    <property type="term" value="C:nascent polypeptide-associated complex"/>
    <property type="evidence" value="ECO:0007669"/>
    <property type="project" value="InterPro"/>
</dbReference>
<dbReference type="EMBL" id="ML976614">
    <property type="protein sequence ID" value="KAF1851878.1"/>
    <property type="molecule type" value="Genomic_DNA"/>
</dbReference>
<evidence type="ECO:0000256" key="1">
    <source>
        <dbReference type="ARBA" id="ARBA00004123"/>
    </source>
</evidence>
<feature type="domain" description="NAC-A/B" evidence="8">
    <location>
        <begin position="49"/>
        <end position="114"/>
    </location>
</feature>
<dbReference type="Pfam" id="PF01849">
    <property type="entry name" value="NAC"/>
    <property type="match status" value="1"/>
</dbReference>
<dbReference type="InterPro" id="IPR038187">
    <property type="entry name" value="NAC_A/B_dom_sf"/>
</dbReference>
<dbReference type="Pfam" id="PF19026">
    <property type="entry name" value="UBA_HYPK"/>
    <property type="match status" value="1"/>
</dbReference>
<dbReference type="PROSITE" id="PS51151">
    <property type="entry name" value="NAC_AB"/>
    <property type="match status" value="1"/>
</dbReference>
<gene>
    <name evidence="9" type="ORF">K460DRAFT_392063</name>
</gene>
<dbReference type="PIRSF" id="PIRSF015901">
    <property type="entry name" value="NAC_alpha"/>
    <property type="match status" value="1"/>
</dbReference>
<evidence type="ECO:0000313" key="9">
    <source>
        <dbReference type="EMBL" id="KAF1851878.1"/>
    </source>
</evidence>
<sequence length="214" mass="23463">MANPRIEELADEPEKKNVQIEEDESSDESEGEEGGEANIPAGASVAVHSRNEKKARKAIAKLGLKHIDGITRVTLRRPKNILFVINQPDVYKSPSSNTWIIFGEAKIEDLNSQAQASAAQQLAQAEAASHDHSGHDHDHDHDHGKGKGKAVEDKKDEDDEDEDEDDDEEVDDSGLEAKDIELVMQQASVSRNKAVKALKENDNDIVNSIMALSI</sequence>
<feature type="compositionally biased region" description="Acidic residues" evidence="7">
    <location>
        <begin position="155"/>
        <end position="174"/>
    </location>
</feature>
<dbReference type="FunFam" id="1.10.8.10:FF:000006">
    <property type="entry name" value="Putative nascent polypeptide-associated complex subunit alpha"/>
    <property type="match status" value="1"/>
</dbReference>
<feature type="region of interest" description="Disordered" evidence="7">
    <location>
        <begin position="1"/>
        <end position="50"/>
    </location>
</feature>
<organism evidence="9 10">
    <name type="scientific">Cucurbitaria berberidis CBS 394.84</name>
    <dbReference type="NCBI Taxonomy" id="1168544"/>
    <lineage>
        <taxon>Eukaryota</taxon>
        <taxon>Fungi</taxon>
        <taxon>Dikarya</taxon>
        <taxon>Ascomycota</taxon>
        <taxon>Pezizomycotina</taxon>
        <taxon>Dothideomycetes</taxon>
        <taxon>Pleosporomycetidae</taxon>
        <taxon>Pleosporales</taxon>
        <taxon>Pleosporineae</taxon>
        <taxon>Cucurbitariaceae</taxon>
        <taxon>Cucurbitaria</taxon>
    </lineage>
</organism>
<feature type="compositionally biased region" description="Acidic residues" evidence="7">
    <location>
        <begin position="20"/>
        <end position="35"/>
    </location>
</feature>
<dbReference type="CDD" id="cd14358">
    <property type="entry name" value="UBA_NAC_euk"/>
    <property type="match status" value="1"/>
</dbReference>
<dbReference type="GeneID" id="63853113"/>
<evidence type="ECO:0000256" key="3">
    <source>
        <dbReference type="ARBA" id="ARBA00009882"/>
    </source>
</evidence>
<feature type="compositionally biased region" description="Low complexity" evidence="7">
    <location>
        <begin position="112"/>
        <end position="127"/>
    </location>
</feature>
<dbReference type="InterPro" id="IPR002715">
    <property type="entry name" value="Nas_poly-pep-assoc_cplx_dom"/>
</dbReference>
<comment type="caution">
    <text evidence="9">The sequence shown here is derived from an EMBL/GenBank/DDBJ whole genome shotgun (WGS) entry which is preliminary data.</text>
</comment>
<comment type="subcellular location">
    <subcellularLocation>
        <location evidence="2">Cytoplasm</location>
    </subcellularLocation>
    <subcellularLocation>
        <location evidence="1">Nucleus</location>
    </subcellularLocation>
</comment>
<dbReference type="GO" id="GO:0015031">
    <property type="term" value="P:protein transport"/>
    <property type="evidence" value="ECO:0007669"/>
    <property type="project" value="UniProtKB-KW"/>
</dbReference>
<keyword evidence="5" id="KW-0653">Protein transport</keyword>
<dbReference type="InterPro" id="IPR016641">
    <property type="entry name" value="EGD2/NACA0like"/>
</dbReference>
<dbReference type="FunFam" id="2.20.70.30:FF:000002">
    <property type="entry name" value="Nascent polypeptide-associated complex (NAC), alpha subunit"/>
    <property type="match status" value="1"/>
</dbReference>
<dbReference type="SMART" id="SM01407">
    <property type="entry name" value="NAC"/>
    <property type="match status" value="1"/>
</dbReference>
<reference evidence="9" key="1">
    <citation type="submission" date="2020-01" db="EMBL/GenBank/DDBJ databases">
        <authorList>
            <consortium name="DOE Joint Genome Institute"/>
            <person name="Haridas S."/>
            <person name="Albert R."/>
            <person name="Binder M."/>
            <person name="Bloem J."/>
            <person name="Labutti K."/>
            <person name="Salamov A."/>
            <person name="Andreopoulos B."/>
            <person name="Baker S.E."/>
            <person name="Barry K."/>
            <person name="Bills G."/>
            <person name="Bluhm B.H."/>
            <person name="Cannon C."/>
            <person name="Castanera R."/>
            <person name="Culley D.E."/>
            <person name="Daum C."/>
            <person name="Ezra D."/>
            <person name="Gonzalez J.B."/>
            <person name="Henrissat B."/>
            <person name="Kuo A."/>
            <person name="Liang C."/>
            <person name="Lipzen A."/>
            <person name="Lutzoni F."/>
            <person name="Magnuson J."/>
            <person name="Mondo S."/>
            <person name="Nolan M."/>
            <person name="Ohm R."/>
            <person name="Pangilinan J."/>
            <person name="Park H.-J."/>
            <person name="Ramirez L."/>
            <person name="Alfaro M."/>
            <person name="Sun H."/>
            <person name="Tritt A."/>
            <person name="Yoshinaga Y."/>
            <person name="Zwiers L.-H."/>
            <person name="Turgeon B.G."/>
            <person name="Goodwin S.B."/>
            <person name="Spatafora J.W."/>
            <person name="Crous P.W."/>
            <person name="Grigoriev I.V."/>
        </authorList>
    </citation>
    <scope>NUCLEOTIDE SEQUENCE</scope>
    <source>
        <strain evidence="9">CBS 394.84</strain>
    </source>
</reference>